<sequence>MEFEVIAGSYEHFLIGYTITEVEKDGDKKYTSKQSFTNNSHSGSITAITAVGKHLVSGSSDEIIRLINMEARVEHGCLQKQEGTITHLTNFEDEFLFSGSEDGSICIWKSGSWICEKTLKAHTSGVLAISVHPSGKLALSIGKDRALKTWNLIKGRSGFVTNLKGIADTVQWSTDGTYYAVSIANRVDVYSTETAKIDYTFSFGKRASRLLFLQDDILIVAGDKEAVEVHSITEKAKLVAFDAHKNRVKDVVSIPEKNMILTASNDGFIKLWSFEEDDFTSKPSLLTQIDTACRITCLALFMKRLEG</sequence>
<dbReference type="InterPro" id="IPR001680">
    <property type="entry name" value="WD40_rpt"/>
</dbReference>
<feature type="repeat" description="WD" evidence="2">
    <location>
        <begin position="119"/>
        <end position="152"/>
    </location>
</feature>
<comment type="function">
    <text evidence="1">Negatively regulates the PAK1 kinase. PAK1 is a member of the PAK kinase family, which has been shown to play a positive role in the regulation of signaling pathways involving MAPK8 and RELA. PAK1 exists as an inactive homodimer, which is activated by binding of small GTPases such as CDC42 to an N-terminal regulatory domain. PAK1IP1 also binds to the N-terminus of PAK1, and inhibits the specific activation of PAK1 by CDC42. May be involved in ribosomal large subunit assembly.</text>
</comment>
<dbReference type="Pfam" id="PF00400">
    <property type="entry name" value="WD40"/>
    <property type="match status" value="4"/>
</dbReference>
<dbReference type="AlphaFoldDB" id="A0A8J2LLV2"/>
<evidence type="ECO:0008006" key="5">
    <source>
        <dbReference type="Google" id="ProtNLM"/>
    </source>
</evidence>
<dbReference type="PROSITE" id="PS50294">
    <property type="entry name" value="WD_REPEATS_REGION"/>
    <property type="match status" value="2"/>
</dbReference>
<reference evidence="3" key="1">
    <citation type="submission" date="2021-06" db="EMBL/GenBank/DDBJ databases">
        <authorList>
            <person name="Hodson N. C."/>
            <person name="Mongue J. A."/>
            <person name="Jaron S. K."/>
        </authorList>
    </citation>
    <scope>NUCLEOTIDE SEQUENCE</scope>
</reference>
<name>A0A8J2LLV2_9HEXA</name>
<dbReference type="EMBL" id="CAJVCH010569982">
    <property type="protein sequence ID" value="CAG7833696.1"/>
    <property type="molecule type" value="Genomic_DNA"/>
</dbReference>
<dbReference type="InterPro" id="IPR051959">
    <property type="entry name" value="PAK1-Kinase_Regulator"/>
</dbReference>
<evidence type="ECO:0000313" key="4">
    <source>
        <dbReference type="Proteomes" id="UP000708208"/>
    </source>
</evidence>
<dbReference type="OrthoDB" id="308449at2759"/>
<dbReference type="InterPro" id="IPR019775">
    <property type="entry name" value="WD40_repeat_CS"/>
</dbReference>
<feature type="repeat" description="WD" evidence="2">
    <location>
        <begin position="241"/>
        <end position="282"/>
    </location>
</feature>
<protein>
    <recommendedName>
        <fullName evidence="5">P21-activated protein kinase-interacting protein 1-like</fullName>
    </recommendedName>
</protein>
<gene>
    <name evidence="3" type="ORF">AFUS01_LOCUS43289</name>
</gene>
<evidence type="ECO:0000256" key="2">
    <source>
        <dbReference type="PROSITE-ProRule" id="PRU00221"/>
    </source>
</evidence>
<evidence type="ECO:0000256" key="1">
    <source>
        <dbReference type="ARBA" id="ARBA00045213"/>
    </source>
</evidence>
<dbReference type="SMART" id="SM00320">
    <property type="entry name" value="WD40"/>
    <property type="match status" value="4"/>
</dbReference>
<keyword evidence="4" id="KW-1185">Reference proteome</keyword>
<comment type="caution">
    <text evidence="3">The sequence shown here is derived from an EMBL/GenBank/DDBJ whole genome shotgun (WGS) entry which is preliminary data.</text>
</comment>
<dbReference type="PROSITE" id="PS50082">
    <property type="entry name" value="WD_REPEATS_2"/>
    <property type="match status" value="2"/>
</dbReference>
<proteinExistence type="predicted"/>
<accession>A0A8J2LLV2</accession>
<keyword evidence="2" id="KW-0853">WD repeat</keyword>
<evidence type="ECO:0000313" key="3">
    <source>
        <dbReference type="EMBL" id="CAG7833696.1"/>
    </source>
</evidence>
<dbReference type="PANTHER" id="PTHR44675:SF1">
    <property type="entry name" value="P21-ACTIVATED PROTEIN KINASE-INTERACTING PROTEIN 1"/>
    <property type="match status" value="1"/>
</dbReference>
<dbReference type="Proteomes" id="UP000708208">
    <property type="component" value="Unassembled WGS sequence"/>
</dbReference>
<dbReference type="PROSITE" id="PS00678">
    <property type="entry name" value="WD_REPEATS_1"/>
    <property type="match status" value="1"/>
</dbReference>
<organism evidence="3 4">
    <name type="scientific">Allacma fusca</name>
    <dbReference type="NCBI Taxonomy" id="39272"/>
    <lineage>
        <taxon>Eukaryota</taxon>
        <taxon>Metazoa</taxon>
        <taxon>Ecdysozoa</taxon>
        <taxon>Arthropoda</taxon>
        <taxon>Hexapoda</taxon>
        <taxon>Collembola</taxon>
        <taxon>Symphypleona</taxon>
        <taxon>Sminthuridae</taxon>
        <taxon>Allacma</taxon>
    </lineage>
</organism>
<dbReference type="PANTHER" id="PTHR44675">
    <property type="entry name" value="PAK1 INTERACTING PROTEIN 1"/>
    <property type="match status" value="1"/>
</dbReference>